<accession>A0A5P1ESN2</accession>
<reference evidence="2" key="1">
    <citation type="journal article" date="2017" name="Nat. Commun.">
        <title>The asparagus genome sheds light on the origin and evolution of a young Y chromosome.</title>
        <authorList>
            <person name="Harkess A."/>
            <person name="Zhou J."/>
            <person name="Xu C."/>
            <person name="Bowers J.E."/>
            <person name="Van der Hulst R."/>
            <person name="Ayyampalayam S."/>
            <person name="Mercati F."/>
            <person name="Riccardi P."/>
            <person name="McKain M.R."/>
            <person name="Kakrana A."/>
            <person name="Tang H."/>
            <person name="Ray J."/>
            <person name="Groenendijk J."/>
            <person name="Arikit S."/>
            <person name="Mathioni S.M."/>
            <person name="Nakano M."/>
            <person name="Shan H."/>
            <person name="Telgmann-Rauber A."/>
            <person name="Kanno A."/>
            <person name="Yue Z."/>
            <person name="Chen H."/>
            <person name="Li W."/>
            <person name="Chen Y."/>
            <person name="Xu X."/>
            <person name="Zhang Y."/>
            <person name="Luo S."/>
            <person name="Chen H."/>
            <person name="Gao J."/>
            <person name="Mao Z."/>
            <person name="Pires J.C."/>
            <person name="Luo M."/>
            <person name="Kudrna D."/>
            <person name="Wing R.A."/>
            <person name="Meyers B.C."/>
            <person name="Yi K."/>
            <person name="Kong H."/>
            <person name="Lavrijsen P."/>
            <person name="Sunseri F."/>
            <person name="Falavigna A."/>
            <person name="Ye Y."/>
            <person name="Leebens-Mack J.H."/>
            <person name="Chen G."/>
        </authorList>
    </citation>
    <scope>NUCLEOTIDE SEQUENCE [LARGE SCALE GENOMIC DNA]</scope>
    <source>
        <strain evidence="2">cv. DH0086</strain>
    </source>
</reference>
<dbReference type="Proteomes" id="UP000243459">
    <property type="component" value="Chromosome 5"/>
</dbReference>
<gene>
    <name evidence="1" type="ORF">A4U43_C05F18850</name>
</gene>
<evidence type="ECO:0000313" key="2">
    <source>
        <dbReference type="Proteomes" id="UP000243459"/>
    </source>
</evidence>
<dbReference type="AlphaFoldDB" id="A0A5P1ESN2"/>
<dbReference type="EMBL" id="CM007385">
    <property type="protein sequence ID" value="ONK69058.1"/>
    <property type="molecule type" value="Genomic_DNA"/>
</dbReference>
<keyword evidence="2" id="KW-1185">Reference proteome</keyword>
<evidence type="ECO:0000313" key="1">
    <source>
        <dbReference type="EMBL" id="ONK69058.1"/>
    </source>
</evidence>
<dbReference type="Gramene" id="ONK69058">
    <property type="protein sequence ID" value="ONK69058"/>
    <property type="gene ID" value="A4U43_C05F18850"/>
</dbReference>
<sequence length="150" mass="16857">MADVLQGLAEDWFGVRARMEHVCPKELGDVVQKELFPLAITSAQGERFALGPTVLASLYCVMQLLKELLTKNEKCDKFTNFPTFVYCANVDSGSFSFYLPKYLGKTCFDNHKDRKATSSAAESSLPFMKRLTHAAKHAFFNLCLQKFGVE</sequence>
<organism evidence="1 2">
    <name type="scientific">Asparagus officinalis</name>
    <name type="common">Garden asparagus</name>
    <dbReference type="NCBI Taxonomy" id="4686"/>
    <lineage>
        <taxon>Eukaryota</taxon>
        <taxon>Viridiplantae</taxon>
        <taxon>Streptophyta</taxon>
        <taxon>Embryophyta</taxon>
        <taxon>Tracheophyta</taxon>
        <taxon>Spermatophyta</taxon>
        <taxon>Magnoliopsida</taxon>
        <taxon>Liliopsida</taxon>
        <taxon>Asparagales</taxon>
        <taxon>Asparagaceae</taxon>
        <taxon>Asparagoideae</taxon>
        <taxon>Asparagus</taxon>
    </lineage>
</organism>
<proteinExistence type="predicted"/>
<protein>
    <submittedName>
        <fullName evidence="1">Uncharacterized protein</fullName>
    </submittedName>
</protein>
<name>A0A5P1ESN2_ASPOF</name>